<dbReference type="EMBL" id="JACCAB010000001">
    <property type="protein sequence ID" value="NYG06779.1"/>
    <property type="molecule type" value="Genomic_DNA"/>
</dbReference>
<dbReference type="GO" id="GO:0033388">
    <property type="term" value="P:putrescine biosynthetic process from arginine"/>
    <property type="evidence" value="ECO:0007669"/>
    <property type="project" value="TreeGrafter"/>
</dbReference>
<name>A0A852WDB8_9MICO</name>
<dbReference type="PANTHER" id="PTHR43674">
    <property type="entry name" value="NITRILASE C965.09-RELATED"/>
    <property type="match status" value="1"/>
</dbReference>
<keyword evidence="5" id="KW-1185">Reference proteome</keyword>
<dbReference type="InterPro" id="IPR001110">
    <property type="entry name" value="UPF0012_CS"/>
</dbReference>
<dbReference type="Pfam" id="PF00795">
    <property type="entry name" value="CN_hydrolase"/>
    <property type="match status" value="1"/>
</dbReference>
<evidence type="ECO:0000256" key="2">
    <source>
        <dbReference type="ARBA" id="ARBA00022801"/>
    </source>
</evidence>
<feature type="domain" description="CN hydrolase" evidence="3">
    <location>
        <begin position="1"/>
        <end position="240"/>
    </location>
</feature>
<comment type="caution">
    <text evidence="4">The sequence shown here is derived from an EMBL/GenBank/DDBJ whole genome shotgun (WGS) entry which is preliminary data.</text>
</comment>
<dbReference type="PROSITE" id="PS50263">
    <property type="entry name" value="CN_HYDROLASE"/>
    <property type="match status" value="1"/>
</dbReference>
<dbReference type="SUPFAM" id="SSF56317">
    <property type="entry name" value="Carbon-nitrogen hydrolase"/>
    <property type="match status" value="1"/>
</dbReference>
<gene>
    <name evidence="4" type="ORF">BJ986_001266</name>
</gene>
<organism evidence="4 5">
    <name type="scientific">Pedococcus badiiscoriae</name>
    <dbReference type="NCBI Taxonomy" id="642776"/>
    <lineage>
        <taxon>Bacteria</taxon>
        <taxon>Bacillati</taxon>
        <taxon>Actinomycetota</taxon>
        <taxon>Actinomycetes</taxon>
        <taxon>Micrococcales</taxon>
        <taxon>Intrasporangiaceae</taxon>
        <taxon>Pedococcus</taxon>
    </lineage>
</organism>
<dbReference type="Gene3D" id="3.60.110.10">
    <property type="entry name" value="Carbon-nitrogen hydrolase"/>
    <property type="match status" value="1"/>
</dbReference>
<reference evidence="4 5" key="1">
    <citation type="submission" date="2020-07" db="EMBL/GenBank/DDBJ databases">
        <title>Sequencing the genomes of 1000 actinobacteria strains.</title>
        <authorList>
            <person name="Klenk H.-P."/>
        </authorList>
    </citation>
    <scope>NUCLEOTIDE SEQUENCE [LARGE SCALE GENOMIC DNA]</scope>
    <source>
        <strain evidence="4 5">DSM 23987</strain>
    </source>
</reference>
<dbReference type="InterPro" id="IPR036526">
    <property type="entry name" value="C-N_Hydrolase_sf"/>
</dbReference>
<protein>
    <submittedName>
        <fullName evidence="4">Putative amidohydrolase</fullName>
    </submittedName>
</protein>
<dbReference type="Proteomes" id="UP000573599">
    <property type="component" value="Unassembled WGS sequence"/>
</dbReference>
<accession>A0A852WDB8</accession>
<dbReference type="AlphaFoldDB" id="A0A852WDB8"/>
<evidence type="ECO:0000256" key="1">
    <source>
        <dbReference type="ARBA" id="ARBA00010613"/>
    </source>
</evidence>
<comment type="similarity">
    <text evidence="1">Belongs to the carbon-nitrogen hydrolase superfamily. NIT1/NIT2 family.</text>
</comment>
<sequence>MTTVVCRQLAPRVGEPAHNHQLILEAIATSGDADLLVLPELSSSGYVFRDAQEARSLALTSTSDAIGEWIGAVPEGMIVACGYAELGEDDRVYNSAMLFDRSGILANYRKVHLWDQEKRVFQAGQSAAPIVDTEWGRLGLMVCYDLEFPEYTRSAALRGADALVVPTNWPLVPRPDGERPPEVIIAQAAARTNKMPVICCDRSGAERGQDWTEGTTVIDHEGWVAGEADESGVARCELDLRAGRDKRVSEHNHLFDDRRPDLY</sequence>
<dbReference type="InterPro" id="IPR050345">
    <property type="entry name" value="Aliph_Amidase/BUP"/>
</dbReference>
<keyword evidence="2 4" id="KW-0378">Hydrolase</keyword>
<dbReference type="InterPro" id="IPR003010">
    <property type="entry name" value="C-N_Hydrolase"/>
</dbReference>
<dbReference type="RefSeq" id="WP_179421211.1">
    <property type="nucleotide sequence ID" value="NZ_JACCAB010000001.1"/>
</dbReference>
<dbReference type="GO" id="GO:0050126">
    <property type="term" value="F:N-carbamoylputrescine amidase activity"/>
    <property type="evidence" value="ECO:0007669"/>
    <property type="project" value="TreeGrafter"/>
</dbReference>
<evidence type="ECO:0000259" key="3">
    <source>
        <dbReference type="PROSITE" id="PS50263"/>
    </source>
</evidence>
<dbReference type="PANTHER" id="PTHR43674:SF2">
    <property type="entry name" value="BETA-UREIDOPROPIONASE"/>
    <property type="match status" value="1"/>
</dbReference>
<evidence type="ECO:0000313" key="4">
    <source>
        <dbReference type="EMBL" id="NYG06779.1"/>
    </source>
</evidence>
<evidence type="ECO:0000313" key="5">
    <source>
        <dbReference type="Proteomes" id="UP000573599"/>
    </source>
</evidence>
<dbReference type="PROSITE" id="PS01227">
    <property type="entry name" value="UPF0012"/>
    <property type="match status" value="1"/>
</dbReference>
<proteinExistence type="inferred from homology"/>